<dbReference type="InterPro" id="IPR006028">
    <property type="entry name" value="GABAA/Glycine_rcpt"/>
</dbReference>
<evidence type="ECO:0000256" key="11">
    <source>
        <dbReference type="ARBA" id="ARBA00023180"/>
    </source>
</evidence>
<dbReference type="InterPro" id="IPR002172">
    <property type="entry name" value="LDrepeatLR_classA_rpt"/>
</dbReference>
<evidence type="ECO:0000256" key="10">
    <source>
        <dbReference type="ARBA" id="ARBA00023157"/>
    </source>
</evidence>
<evidence type="ECO:0000313" key="16">
    <source>
        <dbReference type="EMBL" id="KAK8377164.1"/>
    </source>
</evidence>
<dbReference type="SMART" id="SM00159">
    <property type="entry name" value="PTX"/>
    <property type="match status" value="1"/>
</dbReference>
<dbReference type="InterPro" id="IPR006201">
    <property type="entry name" value="Neur_channel"/>
</dbReference>
<dbReference type="SUPFAM" id="SSF49899">
    <property type="entry name" value="Concanavalin A-like lectins/glucanases"/>
    <property type="match status" value="1"/>
</dbReference>
<dbReference type="InterPro" id="IPR001759">
    <property type="entry name" value="PTX_dom"/>
</dbReference>
<evidence type="ECO:0000256" key="12">
    <source>
        <dbReference type="ARBA" id="ARBA00023303"/>
    </source>
</evidence>
<dbReference type="SUPFAM" id="SSF57424">
    <property type="entry name" value="LDL receptor-like module"/>
    <property type="match status" value="1"/>
</dbReference>
<dbReference type="Gene3D" id="4.10.400.10">
    <property type="entry name" value="Low-density Lipoprotein Receptor"/>
    <property type="match status" value="1"/>
</dbReference>
<dbReference type="PROSITE" id="PS01209">
    <property type="entry name" value="LDLRA_1"/>
    <property type="match status" value="1"/>
</dbReference>
<dbReference type="SMART" id="SM00192">
    <property type="entry name" value="LDLa"/>
    <property type="match status" value="1"/>
</dbReference>
<evidence type="ECO:0000256" key="8">
    <source>
        <dbReference type="ARBA" id="ARBA00023065"/>
    </source>
</evidence>
<dbReference type="InterPro" id="IPR036734">
    <property type="entry name" value="Neur_chan_lig-bd_sf"/>
</dbReference>
<dbReference type="AlphaFoldDB" id="A0AAW0SP80"/>
<keyword evidence="8" id="KW-0406">Ion transport</keyword>
<keyword evidence="4" id="KW-1003">Cell membrane</keyword>
<dbReference type="GO" id="GO:0005886">
    <property type="term" value="C:plasma membrane"/>
    <property type="evidence" value="ECO:0007669"/>
    <property type="project" value="UniProtKB-SubCell"/>
</dbReference>
<dbReference type="Gene3D" id="2.60.120.200">
    <property type="match status" value="1"/>
</dbReference>
<accession>A0AAW0SP80</accession>
<dbReference type="Pfam" id="PF00059">
    <property type="entry name" value="Lectin_C"/>
    <property type="match status" value="1"/>
</dbReference>
<dbReference type="SUPFAM" id="SSF90112">
    <property type="entry name" value="Neurotransmitter-gated ion-channel transmembrane pore"/>
    <property type="match status" value="1"/>
</dbReference>
<dbReference type="GO" id="GO:0005254">
    <property type="term" value="F:chloride channel activity"/>
    <property type="evidence" value="ECO:0007669"/>
    <property type="project" value="UniProtKB-ARBA"/>
</dbReference>
<dbReference type="InterPro" id="IPR023415">
    <property type="entry name" value="LDLR_class-A_CS"/>
</dbReference>
<dbReference type="InterPro" id="IPR036055">
    <property type="entry name" value="LDL_receptor-like_sf"/>
</dbReference>
<evidence type="ECO:0000259" key="15">
    <source>
        <dbReference type="PROSITE" id="PS50041"/>
    </source>
</evidence>
<dbReference type="PANTHER" id="PTHR18945">
    <property type="entry name" value="NEUROTRANSMITTER GATED ION CHANNEL"/>
    <property type="match status" value="1"/>
</dbReference>
<feature type="disulfide bond" evidence="13">
    <location>
        <begin position="507"/>
        <end position="519"/>
    </location>
</feature>
<dbReference type="GO" id="GO:0004888">
    <property type="term" value="F:transmembrane signaling receptor activity"/>
    <property type="evidence" value="ECO:0007669"/>
    <property type="project" value="InterPro"/>
</dbReference>
<dbReference type="FunFam" id="4.10.400.10:FF:000065">
    <property type="entry name" value="Transmembrane protease serine 7"/>
    <property type="match status" value="1"/>
</dbReference>
<dbReference type="InterPro" id="IPR006202">
    <property type="entry name" value="Neur_chan_lig-bd"/>
</dbReference>
<evidence type="ECO:0000256" key="7">
    <source>
        <dbReference type="ARBA" id="ARBA00022989"/>
    </source>
</evidence>
<dbReference type="PROSITE" id="PS00236">
    <property type="entry name" value="NEUROTR_ION_CHANNEL"/>
    <property type="match status" value="1"/>
</dbReference>
<evidence type="ECO:0000256" key="6">
    <source>
        <dbReference type="ARBA" id="ARBA00022729"/>
    </source>
</evidence>
<dbReference type="SUPFAM" id="SSF63712">
    <property type="entry name" value="Nicotinic receptor ligand binding domain-like"/>
    <property type="match status" value="1"/>
</dbReference>
<reference evidence="16 17" key="1">
    <citation type="submission" date="2023-03" db="EMBL/GenBank/DDBJ databases">
        <title>High-quality genome of Scylla paramamosain provides insights in environmental adaptation.</title>
        <authorList>
            <person name="Zhang L."/>
        </authorList>
    </citation>
    <scope>NUCLEOTIDE SEQUENCE [LARGE SCALE GENOMIC DNA]</scope>
    <source>
        <strain evidence="16">LZ_2023a</strain>
        <tissue evidence="16">Muscle</tissue>
    </source>
</reference>
<dbReference type="SUPFAM" id="SSF56436">
    <property type="entry name" value="C-type lectin-like"/>
    <property type="match status" value="1"/>
</dbReference>
<dbReference type="Gene3D" id="3.10.100.10">
    <property type="entry name" value="Mannose-Binding Protein A, subunit A"/>
    <property type="match status" value="1"/>
</dbReference>
<dbReference type="PROSITE" id="PS50068">
    <property type="entry name" value="LDLRA_2"/>
    <property type="match status" value="1"/>
</dbReference>
<dbReference type="SMART" id="SM00034">
    <property type="entry name" value="CLECT"/>
    <property type="match status" value="1"/>
</dbReference>
<dbReference type="GO" id="GO:0005230">
    <property type="term" value="F:extracellular ligand-gated monoatomic ion channel activity"/>
    <property type="evidence" value="ECO:0007669"/>
    <property type="project" value="InterPro"/>
</dbReference>
<dbReference type="InterPro" id="IPR016186">
    <property type="entry name" value="C-type_lectin-like/link_sf"/>
</dbReference>
<dbReference type="Pfam" id="PF13385">
    <property type="entry name" value="Laminin_G_3"/>
    <property type="match status" value="1"/>
</dbReference>
<organism evidence="16 17">
    <name type="scientific">Scylla paramamosain</name>
    <name type="common">Mud crab</name>
    <dbReference type="NCBI Taxonomy" id="85552"/>
    <lineage>
        <taxon>Eukaryota</taxon>
        <taxon>Metazoa</taxon>
        <taxon>Ecdysozoa</taxon>
        <taxon>Arthropoda</taxon>
        <taxon>Crustacea</taxon>
        <taxon>Multicrustacea</taxon>
        <taxon>Malacostraca</taxon>
        <taxon>Eumalacostraca</taxon>
        <taxon>Eucarida</taxon>
        <taxon>Decapoda</taxon>
        <taxon>Pleocyemata</taxon>
        <taxon>Brachyura</taxon>
        <taxon>Eubrachyura</taxon>
        <taxon>Portunoidea</taxon>
        <taxon>Portunidae</taxon>
        <taxon>Portuninae</taxon>
        <taxon>Scylla</taxon>
    </lineage>
</organism>
<keyword evidence="11" id="KW-0325">Glycoprotein</keyword>
<evidence type="ECO:0000256" key="5">
    <source>
        <dbReference type="ARBA" id="ARBA00022692"/>
    </source>
</evidence>
<dbReference type="InterPro" id="IPR036719">
    <property type="entry name" value="Neuro-gated_channel_TM_sf"/>
</dbReference>
<dbReference type="CDD" id="cd00112">
    <property type="entry name" value="LDLa"/>
    <property type="match status" value="1"/>
</dbReference>
<keyword evidence="6" id="KW-0732">Signal</keyword>
<feature type="transmembrane region" description="Helical" evidence="14">
    <location>
        <begin position="794"/>
        <end position="813"/>
    </location>
</feature>
<evidence type="ECO:0000256" key="4">
    <source>
        <dbReference type="ARBA" id="ARBA00022475"/>
    </source>
</evidence>
<dbReference type="GO" id="GO:0099095">
    <property type="term" value="F:ligand-gated monoatomic anion channel activity"/>
    <property type="evidence" value="ECO:0007669"/>
    <property type="project" value="UniProtKB-ARBA"/>
</dbReference>
<keyword evidence="12" id="KW-0407">Ion channel</keyword>
<dbReference type="InterPro" id="IPR016187">
    <property type="entry name" value="CTDL_fold"/>
</dbReference>
<keyword evidence="10 13" id="KW-1015">Disulfide bond</keyword>
<evidence type="ECO:0000313" key="17">
    <source>
        <dbReference type="Proteomes" id="UP001487740"/>
    </source>
</evidence>
<dbReference type="Proteomes" id="UP001487740">
    <property type="component" value="Unassembled WGS sequence"/>
</dbReference>
<dbReference type="InterPro" id="IPR018000">
    <property type="entry name" value="Neurotransmitter_ion_chnl_CS"/>
</dbReference>
<evidence type="ECO:0000256" key="3">
    <source>
        <dbReference type="ARBA" id="ARBA00022448"/>
    </source>
</evidence>
<dbReference type="EMBL" id="JARAKH010000047">
    <property type="protein sequence ID" value="KAK8377164.1"/>
    <property type="molecule type" value="Genomic_DNA"/>
</dbReference>
<dbReference type="PROSITE" id="PS50041">
    <property type="entry name" value="C_TYPE_LECTIN_2"/>
    <property type="match status" value="1"/>
</dbReference>
<comment type="subcellular location">
    <subcellularLocation>
        <location evidence="2">Cell membrane</location>
    </subcellularLocation>
    <subcellularLocation>
        <location evidence="1">Membrane</location>
        <topology evidence="1">Multi-pass membrane protein</topology>
    </subcellularLocation>
</comment>
<feature type="disulfide bond" evidence="13">
    <location>
        <begin position="514"/>
        <end position="532"/>
    </location>
</feature>
<protein>
    <recommendedName>
        <fullName evidence="15">C-type lectin domain-containing protein</fullName>
    </recommendedName>
</protein>
<name>A0AAW0SP80_SCYPA</name>
<dbReference type="Pfam" id="PF02932">
    <property type="entry name" value="Neur_chan_memb"/>
    <property type="match status" value="1"/>
</dbReference>
<keyword evidence="5 14" id="KW-0812">Transmembrane</keyword>
<evidence type="ECO:0000256" key="14">
    <source>
        <dbReference type="SAM" id="Phobius"/>
    </source>
</evidence>
<feature type="transmembrane region" description="Helical" evidence="14">
    <location>
        <begin position="898"/>
        <end position="920"/>
    </location>
</feature>
<feature type="disulfide bond" evidence="13">
    <location>
        <begin position="526"/>
        <end position="541"/>
    </location>
</feature>
<dbReference type="Pfam" id="PF02931">
    <property type="entry name" value="Neur_chan_LBD"/>
    <property type="match status" value="1"/>
</dbReference>
<dbReference type="InterPro" id="IPR001304">
    <property type="entry name" value="C-type_lectin-like"/>
</dbReference>
<feature type="domain" description="C-type lectin" evidence="15">
    <location>
        <begin position="303"/>
        <end position="408"/>
    </location>
</feature>
<keyword evidence="17" id="KW-1185">Reference proteome</keyword>
<dbReference type="InterPro" id="IPR013320">
    <property type="entry name" value="ConA-like_dom_sf"/>
</dbReference>
<feature type="transmembrane region" description="Helical" evidence="14">
    <location>
        <begin position="828"/>
        <end position="847"/>
    </location>
</feature>
<proteinExistence type="predicted"/>
<dbReference type="Pfam" id="PF00057">
    <property type="entry name" value="Ldl_recept_a"/>
    <property type="match status" value="1"/>
</dbReference>
<evidence type="ECO:0000256" key="2">
    <source>
        <dbReference type="ARBA" id="ARBA00004236"/>
    </source>
</evidence>
<comment type="caution">
    <text evidence="16">The sequence shown here is derived from an EMBL/GenBank/DDBJ whole genome shotgun (WGS) entry which is preliminary data.</text>
</comment>
<dbReference type="InterPro" id="IPR038050">
    <property type="entry name" value="Neuro_actylchol_rec"/>
</dbReference>
<dbReference type="Gene3D" id="1.20.58.390">
    <property type="entry name" value="Neurotransmitter-gated ion-channel transmembrane domain"/>
    <property type="match status" value="1"/>
</dbReference>
<sequence length="921" mass="106054">MEEAMVVEVEAVKASHLPRSQHFPRATCYPLLRSHLPDTRGATTHHGVESDWTHPRVSNAALAMGRCLPLLLVSALLFGWAVGLQVFTFQENGVATESSVAVYEGEVSLSRKVYSLTFCMRFKIFFLQQRGTIFFLQETAKERFWMLRGEVWVDKVRVTISHTWHFMPLDIQLWAFRWYHLCFTYNHTSFLIQTFLDGKVVQHAYYDVGRPVFGDYIGVGNGQAITESYSGVITQVNVWDKVLSDEEILSIAHCKADPQGNFVSWEAGWTLYNATAEDVPLARLCHEEQERIYFWFPDTTDAEAQYVCEALGTHLPIVTSLEETLYLYELVKTMWPDSDHCPVYYWSSLNDKEEEDVWVHSYNTSLIDTTSFWAPNEPNGGRYENCVAINYFGTIDDDCAWKRCALCTFTEPQRFSFLGTCEPELRNVYFVAYQEEYGGLLFKSYGAYHIEKRNGTWVYFDTVKDQDIATMEPFDPDFPMGRRWWRLEREVCGQEKPGQRLMLLTPCLSHHFTCDDGTCILHHHRCDLKYDCRDRSDEMECELISFPQDYHQHLPPRVPGEENSKLPVTIKFTIKSIDVQTVKMSMKLSYELEMIWFDNRLNYFNLKANDSLNNPRLDAMMKLWSPLVKLLNTDTIDQPLLAEDANTVVKRLAESLGRDEGAAAEVDIYSGKENPLSVSRKYSTVYACQFDLTLYPFDSQHCDIHLQIVSGQVSFLDVHPNSSVKYLGSDVLNEYQISELRVLLEEGYESGETRVRIPMTRLYGNSILTIYIPSLILMIISYLTLFFRTAIFDVRVMVALTALLVLATLFAQASSSLPQTSYFKMVDIWLLFCVGITFLVIIFHILIDNRLFSHDNQTKVQAFNEPFRMKLGAMKPAAPRQGRRRWAPLSISVEQLELLAKASTLLLIIAFIVGYLVYIMT</sequence>
<keyword evidence="3" id="KW-0813">Transport</keyword>
<dbReference type="PRINTS" id="PR00253">
    <property type="entry name" value="GABAARECEPTR"/>
</dbReference>
<keyword evidence="9 14" id="KW-0472">Membrane</keyword>
<evidence type="ECO:0000256" key="13">
    <source>
        <dbReference type="PROSITE-ProRule" id="PRU00124"/>
    </source>
</evidence>
<evidence type="ECO:0000256" key="9">
    <source>
        <dbReference type="ARBA" id="ARBA00023136"/>
    </source>
</evidence>
<evidence type="ECO:0000256" key="1">
    <source>
        <dbReference type="ARBA" id="ARBA00004141"/>
    </source>
</evidence>
<keyword evidence="7 14" id="KW-1133">Transmembrane helix</keyword>
<dbReference type="InterPro" id="IPR006029">
    <property type="entry name" value="Neurotrans-gated_channel_TM"/>
</dbReference>
<feature type="transmembrane region" description="Helical" evidence="14">
    <location>
        <begin position="68"/>
        <end position="89"/>
    </location>
</feature>
<feature type="transmembrane region" description="Helical" evidence="14">
    <location>
        <begin position="762"/>
        <end position="787"/>
    </location>
</feature>
<gene>
    <name evidence="16" type="ORF">O3P69_013658</name>
</gene>
<dbReference type="Gene3D" id="2.70.170.10">
    <property type="entry name" value="Neurotransmitter-gated ion-channel ligand-binding domain"/>
    <property type="match status" value="1"/>
</dbReference>